<name>A0A2N0Z463_9BACI</name>
<dbReference type="Proteomes" id="UP000233375">
    <property type="component" value="Unassembled WGS sequence"/>
</dbReference>
<proteinExistence type="predicted"/>
<gene>
    <name evidence="1" type="ORF">CWS01_07720</name>
</gene>
<comment type="caution">
    <text evidence="1">The sequence shown here is derived from an EMBL/GenBank/DDBJ whole genome shotgun (WGS) entry which is preliminary data.</text>
</comment>
<sequence length="78" mass="9079">MVLENYTDLLEVYYPLIYRAFKGEDITKDGDLYIVEEILSKVSRIELVEIVGKMTGINNPSYMYCPKDKFPVFIGFND</sequence>
<dbReference type="AlphaFoldDB" id="A0A2N0Z463"/>
<evidence type="ECO:0000313" key="2">
    <source>
        <dbReference type="Proteomes" id="UP000233375"/>
    </source>
</evidence>
<keyword evidence="2" id="KW-1185">Reference proteome</keyword>
<accession>A0A2N0Z463</accession>
<reference evidence="1 2" key="1">
    <citation type="journal article" date="2003" name="Int. J. Syst. Evol. Microbiol.">
        <title>Bacillus nealsonii sp. nov., isolated from a spacecraft-assembly facility, whose spores are gamma-radiation resistant.</title>
        <authorList>
            <person name="Venkateswaran K."/>
            <person name="Kempf M."/>
            <person name="Chen F."/>
            <person name="Satomi M."/>
            <person name="Nicholson W."/>
            <person name="Kern R."/>
        </authorList>
    </citation>
    <scope>NUCLEOTIDE SEQUENCE [LARGE SCALE GENOMIC DNA]</scope>
    <source>
        <strain evidence="1 2">FO-92</strain>
    </source>
</reference>
<organism evidence="1 2">
    <name type="scientific">Niallia nealsonii</name>
    <dbReference type="NCBI Taxonomy" id="115979"/>
    <lineage>
        <taxon>Bacteria</taxon>
        <taxon>Bacillati</taxon>
        <taxon>Bacillota</taxon>
        <taxon>Bacilli</taxon>
        <taxon>Bacillales</taxon>
        <taxon>Bacillaceae</taxon>
        <taxon>Niallia</taxon>
    </lineage>
</organism>
<evidence type="ECO:0000313" key="1">
    <source>
        <dbReference type="EMBL" id="PKG24269.1"/>
    </source>
</evidence>
<dbReference type="EMBL" id="PISE01000015">
    <property type="protein sequence ID" value="PKG24269.1"/>
    <property type="molecule type" value="Genomic_DNA"/>
</dbReference>
<protein>
    <submittedName>
        <fullName evidence="1">Uncharacterized protein</fullName>
    </submittedName>
</protein>